<dbReference type="GO" id="GO:0005737">
    <property type="term" value="C:cytoplasm"/>
    <property type="evidence" value="ECO:0007669"/>
    <property type="project" value="TreeGrafter"/>
</dbReference>
<dbReference type="PANTHER" id="PTHR48079:SF6">
    <property type="entry name" value="NAD(P)-BINDING DOMAIN-CONTAINING PROTEIN-RELATED"/>
    <property type="match status" value="1"/>
</dbReference>
<evidence type="ECO:0000259" key="1">
    <source>
        <dbReference type="Pfam" id="PF01370"/>
    </source>
</evidence>
<dbReference type="AlphaFoldDB" id="A0A967B544"/>
<reference evidence="2" key="1">
    <citation type="submission" date="2020-03" db="EMBL/GenBank/DDBJ databases">
        <title>Draft sequencing of Calidifontibacter sp. DB0510.</title>
        <authorList>
            <person name="Kim D.-U."/>
        </authorList>
    </citation>
    <scope>NUCLEOTIDE SEQUENCE</scope>
    <source>
        <strain evidence="2">DB0510</strain>
    </source>
</reference>
<proteinExistence type="predicted"/>
<dbReference type="Pfam" id="PF01370">
    <property type="entry name" value="Epimerase"/>
    <property type="match status" value="1"/>
</dbReference>
<dbReference type="InterPro" id="IPR001509">
    <property type="entry name" value="Epimerase_deHydtase"/>
</dbReference>
<sequence length="335" mass="35589">MRVLVLGGTAWLGGEVATEAVAAGHEVVCLARGESGAVPPGAELVRGDRRTTEGYAGVTGEFDLLVDVARDPLLVRTALDALADRVRHWVFVSTINVYADASPAAMHAAEDAPLHDPWRGTDYTPEVYGAAKVACEQLLTGRLDGERVTIARAGLIGGPGDHTGRTGYWPSRFAQPSRPDGAVLVPHDPDAQVQLIDVRDLAGWLLRCGTERIAGVFNATGPAVPLAAAIATARRVAGHTGPTVGAEPGWLTEHRVEHWAGPRSLPLWLPWPQLAGMMTVDRSAAARARLTIRPLAETFADVLAWERTTGPRRPPAAGLAPAEEAALITELLRTR</sequence>
<keyword evidence="3" id="KW-1185">Reference proteome</keyword>
<gene>
    <name evidence="2" type="ORF">G9U51_03285</name>
</gene>
<dbReference type="Proteomes" id="UP000744769">
    <property type="component" value="Unassembled WGS sequence"/>
</dbReference>
<dbReference type="GO" id="GO:0004029">
    <property type="term" value="F:aldehyde dehydrogenase (NAD+) activity"/>
    <property type="evidence" value="ECO:0007669"/>
    <property type="project" value="TreeGrafter"/>
</dbReference>
<dbReference type="Gene3D" id="3.40.50.720">
    <property type="entry name" value="NAD(P)-binding Rossmann-like Domain"/>
    <property type="match status" value="1"/>
</dbReference>
<dbReference type="InterPro" id="IPR036291">
    <property type="entry name" value="NAD(P)-bd_dom_sf"/>
</dbReference>
<feature type="domain" description="NAD-dependent epimerase/dehydratase" evidence="1">
    <location>
        <begin position="75"/>
        <end position="208"/>
    </location>
</feature>
<accession>A0A967B544</accession>
<dbReference type="RefSeq" id="WP_166193117.1">
    <property type="nucleotide sequence ID" value="NZ_JAAOIV010000002.1"/>
</dbReference>
<dbReference type="EMBL" id="JAAOIV010000002">
    <property type="protein sequence ID" value="NHN54806.1"/>
    <property type="molecule type" value="Genomic_DNA"/>
</dbReference>
<evidence type="ECO:0000313" key="3">
    <source>
        <dbReference type="Proteomes" id="UP000744769"/>
    </source>
</evidence>
<organism evidence="2 3">
    <name type="scientific">Metallococcus carri</name>
    <dbReference type="NCBI Taxonomy" id="1656884"/>
    <lineage>
        <taxon>Bacteria</taxon>
        <taxon>Bacillati</taxon>
        <taxon>Actinomycetota</taxon>
        <taxon>Actinomycetes</taxon>
        <taxon>Micrococcales</taxon>
        <taxon>Dermacoccaceae</taxon>
        <taxon>Metallococcus</taxon>
    </lineage>
</organism>
<name>A0A967B544_9MICO</name>
<dbReference type="PANTHER" id="PTHR48079">
    <property type="entry name" value="PROTEIN YEEZ"/>
    <property type="match status" value="1"/>
</dbReference>
<evidence type="ECO:0000313" key="2">
    <source>
        <dbReference type="EMBL" id="NHN54806.1"/>
    </source>
</evidence>
<comment type="caution">
    <text evidence="2">The sequence shown here is derived from an EMBL/GenBank/DDBJ whole genome shotgun (WGS) entry which is preliminary data.</text>
</comment>
<protein>
    <submittedName>
        <fullName evidence="2">NAD-dependent epimerase/dehydratase family protein</fullName>
    </submittedName>
</protein>
<dbReference type="SUPFAM" id="SSF51735">
    <property type="entry name" value="NAD(P)-binding Rossmann-fold domains"/>
    <property type="match status" value="1"/>
</dbReference>
<dbReference type="InterPro" id="IPR051783">
    <property type="entry name" value="NAD(P)-dependent_oxidoreduct"/>
</dbReference>